<dbReference type="GO" id="GO:0003700">
    <property type="term" value="F:DNA-binding transcription factor activity"/>
    <property type="evidence" value="ECO:0007669"/>
    <property type="project" value="InterPro"/>
</dbReference>
<dbReference type="InterPro" id="IPR018872">
    <property type="entry name" value="Zn-cluster-dom"/>
</dbReference>
<dbReference type="GO" id="GO:0043565">
    <property type="term" value="F:sequence-specific DNA binding"/>
    <property type="evidence" value="ECO:0007669"/>
    <property type="project" value="InterPro"/>
</dbReference>
<evidence type="ECO:0000256" key="1">
    <source>
        <dbReference type="ARBA" id="ARBA00004123"/>
    </source>
</evidence>
<dbReference type="GO" id="GO:0005634">
    <property type="term" value="C:nucleus"/>
    <property type="evidence" value="ECO:0007669"/>
    <property type="project" value="UniProtKB-SubCell"/>
</dbReference>
<evidence type="ECO:0000256" key="3">
    <source>
        <dbReference type="ARBA" id="ARBA00023125"/>
    </source>
</evidence>
<keyword evidence="5" id="KW-0539">Nucleus</keyword>
<feature type="compositionally biased region" description="Low complexity" evidence="6">
    <location>
        <begin position="199"/>
        <end position="213"/>
    </location>
</feature>
<dbReference type="SUPFAM" id="SSF118290">
    <property type="entry name" value="WRKY DNA-binding domain"/>
    <property type="match status" value="1"/>
</dbReference>
<dbReference type="EMBL" id="GCKF01041916">
    <property type="protein sequence ID" value="JAG94964.1"/>
    <property type="molecule type" value="Transcribed_RNA"/>
</dbReference>
<dbReference type="PROSITE" id="PS50811">
    <property type="entry name" value="WRKY"/>
    <property type="match status" value="1"/>
</dbReference>
<dbReference type="FunFam" id="2.20.25.80:FF:000004">
    <property type="entry name" value="WRKY transcription factor 65"/>
    <property type="match status" value="1"/>
</dbReference>
<evidence type="ECO:0000256" key="5">
    <source>
        <dbReference type="ARBA" id="ARBA00023242"/>
    </source>
</evidence>
<evidence type="ECO:0000256" key="6">
    <source>
        <dbReference type="SAM" id="MobiDB-lite"/>
    </source>
</evidence>
<dbReference type="PANTHER" id="PTHR31282">
    <property type="entry name" value="WRKY TRANSCRIPTION FACTOR 21-RELATED"/>
    <property type="match status" value="1"/>
</dbReference>
<name>A0A0D6QWQ3_ARACU</name>
<dbReference type="InterPro" id="IPR003657">
    <property type="entry name" value="WRKY_dom"/>
</dbReference>
<evidence type="ECO:0000259" key="7">
    <source>
        <dbReference type="PROSITE" id="PS50811"/>
    </source>
</evidence>
<dbReference type="EMBL" id="GCKF01041917">
    <property type="protein sequence ID" value="JAG94963.1"/>
    <property type="molecule type" value="Transcribed_RNA"/>
</dbReference>
<dbReference type="Pfam" id="PF03106">
    <property type="entry name" value="WRKY"/>
    <property type="match status" value="1"/>
</dbReference>
<sequence length="359" mass="38501">MAVEMLDLRSFGSQKDRDMQEAASATLESVQNLIHLLAKQVPNNNNSNQEDTNCRAATDAAVSRFRKVVSMWGNTTGHARFRKAPPGSRPPSVESLVPKLSPMTTTEAQAEKEYCYSYSERTLVSSPSSSLKSKILYPGSLAPPTQAHAFVQSGFQSNASFPSPSQGSMAGLVMNSESSARASKKESQPMMSSPPPLSSPNSSLVSSLTAATADPGDNKAAPLFSHSLVGRPPLSSSSSKKSCHGKSDELSGKCATAGRCHCSKRKKSRVKKTIRVPAVSLKMADIPPDEFSWRKYGQKPIKGSPHPRGYYKCSTVRGCPARKHVERASDDAGVLVVTYEGEHDHSQSMSESGGLVLDP</sequence>
<evidence type="ECO:0000313" key="8">
    <source>
        <dbReference type="EMBL" id="JAG94964.1"/>
    </source>
</evidence>
<organism evidence="8">
    <name type="scientific">Araucaria cunninghamii</name>
    <name type="common">Hoop pine</name>
    <name type="synonym">Moreton Bay pine</name>
    <dbReference type="NCBI Taxonomy" id="56994"/>
    <lineage>
        <taxon>Eukaryota</taxon>
        <taxon>Viridiplantae</taxon>
        <taxon>Streptophyta</taxon>
        <taxon>Embryophyta</taxon>
        <taxon>Tracheophyta</taxon>
        <taxon>Spermatophyta</taxon>
        <taxon>Pinopsida</taxon>
        <taxon>Pinidae</taxon>
        <taxon>Conifers II</taxon>
        <taxon>Araucariales</taxon>
        <taxon>Araucariaceae</taxon>
        <taxon>Araucaria</taxon>
    </lineage>
</organism>
<feature type="region of interest" description="Disordered" evidence="6">
    <location>
        <begin position="176"/>
        <end position="253"/>
    </location>
</feature>
<dbReference type="InterPro" id="IPR044810">
    <property type="entry name" value="WRKY_plant"/>
</dbReference>
<feature type="domain" description="WRKY" evidence="7">
    <location>
        <begin position="282"/>
        <end position="348"/>
    </location>
</feature>
<evidence type="ECO:0000256" key="2">
    <source>
        <dbReference type="ARBA" id="ARBA00023015"/>
    </source>
</evidence>
<evidence type="ECO:0000256" key="4">
    <source>
        <dbReference type="ARBA" id="ARBA00023163"/>
    </source>
</evidence>
<dbReference type="Gene3D" id="2.20.25.80">
    <property type="entry name" value="WRKY domain"/>
    <property type="match status" value="1"/>
</dbReference>
<keyword evidence="2" id="KW-0805">Transcription regulation</keyword>
<keyword evidence="4" id="KW-0804">Transcription</keyword>
<proteinExistence type="predicted"/>
<protein>
    <recommendedName>
        <fullName evidence="7">WRKY domain-containing protein</fullName>
    </recommendedName>
</protein>
<dbReference type="AlphaFoldDB" id="A0A0D6QWQ3"/>
<dbReference type="SMART" id="SM00774">
    <property type="entry name" value="WRKY"/>
    <property type="match status" value="1"/>
</dbReference>
<feature type="region of interest" description="Disordered" evidence="6">
    <location>
        <begin position="1"/>
        <end position="22"/>
    </location>
</feature>
<comment type="subcellular location">
    <subcellularLocation>
        <location evidence="1">Nucleus</location>
    </subcellularLocation>
</comment>
<keyword evidence="3" id="KW-0238">DNA-binding</keyword>
<dbReference type="Pfam" id="PF10533">
    <property type="entry name" value="Plant_zn_clust"/>
    <property type="match status" value="1"/>
</dbReference>
<dbReference type="InterPro" id="IPR036576">
    <property type="entry name" value="WRKY_dom_sf"/>
</dbReference>
<reference evidence="8" key="1">
    <citation type="submission" date="2015-03" db="EMBL/GenBank/DDBJ databases">
        <title>A transcriptome of Araucaria cunninghamii, an australian fine timber species.</title>
        <authorList>
            <person name="Jing Yi C.J.Y."/>
            <person name="Yin San L.Y.S."/>
            <person name="Abdul Karim S.S."/>
            <person name="Wan Azmi N.N."/>
            <person name="Hercus R.R."/>
            <person name="Croft L.L."/>
        </authorList>
    </citation>
    <scope>NUCLEOTIDE SEQUENCE</scope>
    <source>
        <strain evidence="8">MI0301</strain>
        <tissue evidence="8">Leaf</tissue>
    </source>
</reference>
<accession>A0A0D6QWQ3</accession>